<evidence type="ECO:0000259" key="1">
    <source>
        <dbReference type="PROSITE" id="PS50404"/>
    </source>
</evidence>
<dbReference type="SFLD" id="SFLDS00019">
    <property type="entry name" value="Glutathione_Transferase_(cytos"/>
    <property type="match status" value="1"/>
</dbReference>
<dbReference type="AlphaFoldDB" id="A0A1Y1YU18"/>
<dbReference type="PROSITE" id="PS50404">
    <property type="entry name" value="GST_NTER"/>
    <property type="match status" value="1"/>
</dbReference>
<dbReference type="SUPFAM" id="SSF52833">
    <property type="entry name" value="Thioredoxin-like"/>
    <property type="match status" value="1"/>
</dbReference>
<sequence>MPSYTLYSLNKNYSSWSIRALLAARYVNLPMEVCMFYMDEPGFKQEIQKVSPSSKVPALKVTEDSGHSYIIWDSFAILEYLAELYPELYPRDVESRAFARSVSAEMHSGFTKVREVMPHNIRARKQLSSETLNDPTLQNEIRRIEKIWEECRLRTLKNSSDEDEGFLFGKFTVADAMYIPICNRFRTYNIPIENEHAKKYMETVFNWSLCKELEQESKDEGHTIAAYENI</sequence>
<protein>
    <recommendedName>
        <fullName evidence="1">GST N-terminal domain-containing protein</fullName>
    </recommendedName>
</protein>
<dbReference type="InterPro" id="IPR036282">
    <property type="entry name" value="Glutathione-S-Trfase_C_sf"/>
</dbReference>
<gene>
    <name evidence="2" type="ORF">K493DRAFT_312416</name>
</gene>
<dbReference type="Proteomes" id="UP000193498">
    <property type="component" value="Unassembled WGS sequence"/>
</dbReference>
<dbReference type="GO" id="GO:0004364">
    <property type="term" value="F:glutathione transferase activity"/>
    <property type="evidence" value="ECO:0007669"/>
    <property type="project" value="TreeGrafter"/>
</dbReference>
<organism evidence="2 3">
    <name type="scientific">Basidiobolus meristosporus CBS 931.73</name>
    <dbReference type="NCBI Taxonomy" id="1314790"/>
    <lineage>
        <taxon>Eukaryota</taxon>
        <taxon>Fungi</taxon>
        <taxon>Fungi incertae sedis</taxon>
        <taxon>Zoopagomycota</taxon>
        <taxon>Entomophthoromycotina</taxon>
        <taxon>Basidiobolomycetes</taxon>
        <taxon>Basidiobolales</taxon>
        <taxon>Basidiobolaceae</taxon>
        <taxon>Basidiobolus</taxon>
    </lineage>
</organism>
<comment type="caution">
    <text evidence="2">The sequence shown here is derived from an EMBL/GenBank/DDBJ whole genome shotgun (WGS) entry which is preliminary data.</text>
</comment>
<dbReference type="GO" id="GO:0006749">
    <property type="term" value="P:glutathione metabolic process"/>
    <property type="evidence" value="ECO:0007669"/>
    <property type="project" value="TreeGrafter"/>
</dbReference>
<dbReference type="GO" id="GO:0006559">
    <property type="term" value="P:L-phenylalanine catabolic process"/>
    <property type="evidence" value="ECO:0007669"/>
    <property type="project" value="TreeGrafter"/>
</dbReference>
<proteinExistence type="predicted"/>
<dbReference type="PANTHER" id="PTHR42673">
    <property type="entry name" value="MALEYLACETOACETATE ISOMERASE"/>
    <property type="match status" value="1"/>
</dbReference>
<evidence type="ECO:0000313" key="2">
    <source>
        <dbReference type="EMBL" id="ORY01466.1"/>
    </source>
</evidence>
<dbReference type="Gene3D" id="3.40.30.10">
    <property type="entry name" value="Glutaredoxin"/>
    <property type="match status" value="1"/>
</dbReference>
<feature type="domain" description="GST N-terminal" evidence="1">
    <location>
        <begin position="2"/>
        <end position="89"/>
    </location>
</feature>
<dbReference type="OrthoDB" id="249703at2759"/>
<dbReference type="Pfam" id="PF13409">
    <property type="entry name" value="GST_N_2"/>
    <property type="match status" value="1"/>
</dbReference>
<dbReference type="InterPro" id="IPR004045">
    <property type="entry name" value="Glutathione_S-Trfase_N"/>
</dbReference>
<name>A0A1Y1YU18_9FUNG</name>
<dbReference type="InParanoid" id="A0A1Y1YU18"/>
<dbReference type="GO" id="GO:0016034">
    <property type="term" value="F:maleylacetoacetate isomerase activity"/>
    <property type="evidence" value="ECO:0007669"/>
    <property type="project" value="TreeGrafter"/>
</dbReference>
<dbReference type="SUPFAM" id="SSF47616">
    <property type="entry name" value="GST C-terminal domain-like"/>
    <property type="match status" value="1"/>
</dbReference>
<dbReference type="Gene3D" id="1.20.1050.10">
    <property type="match status" value="1"/>
</dbReference>
<dbReference type="STRING" id="1314790.A0A1Y1YU18"/>
<keyword evidence="3" id="KW-1185">Reference proteome</keyword>
<dbReference type="InterPro" id="IPR036249">
    <property type="entry name" value="Thioredoxin-like_sf"/>
</dbReference>
<evidence type="ECO:0000313" key="3">
    <source>
        <dbReference type="Proteomes" id="UP000193498"/>
    </source>
</evidence>
<accession>A0A1Y1YU18</accession>
<dbReference type="InterPro" id="IPR040079">
    <property type="entry name" value="Glutathione_S-Trfase"/>
</dbReference>
<dbReference type="PANTHER" id="PTHR42673:SF4">
    <property type="entry name" value="MALEYLACETOACETATE ISOMERASE"/>
    <property type="match status" value="1"/>
</dbReference>
<reference evidence="2 3" key="1">
    <citation type="submission" date="2016-07" db="EMBL/GenBank/DDBJ databases">
        <title>Pervasive Adenine N6-methylation of Active Genes in Fungi.</title>
        <authorList>
            <consortium name="DOE Joint Genome Institute"/>
            <person name="Mondo S.J."/>
            <person name="Dannebaum R.O."/>
            <person name="Kuo R.C."/>
            <person name="Labutti K."/>
            <person name="Haridas S."/>
            <person name="Kuo A."/>
            <person name="Salamov A."/>
            <person name="Ahrendt S.R."/>
            <person name="Lipzen A."/>
            <person name="Sullivan W."/>
            <person name="Andreopoulos W.B."/>
            <person name="Clum A."/>
            <person name="Lindquist E."/>
            <person name="Daum C."/>
            <person name="Ramamoorthy G.K."/>
            <person name="Gryganskyi A."/>
            <person name="Culley D."/>
            <person name="Magnuson J.K."/>
            <person name="James T.Y."/>
            <person name="O'Malley M.A."/>
            <person name="Stajich J.E."/>
            <person name="Spatafora J.W."/>
            <person name="Visel A."/>
            <person name="Grigoriev I.V."/>
        </authorList>
    </citation>
    <scope>NUCLEOTIDE SEQUENCE [LARGE SCALE GENOMIC DNA]</scope>
    <source>
        <strain evidence="2 3">CBS 931.73</strain>
    </source>
</reference>
<dbReference type="CDD" id="cd03194">
    <property type="entry name" value="GST_C_3"/>
    <property type="match status" value="1"/>
</dbReference>
<dbReference type="EMBL" id="MCFE01000069">
    <property type="protein sequence ID" value="ORY01466.1"/>
    <property type="molecule type" value="Genomic_DNA"/>
</dbReference>